<protein>
    <submittedName>
        <fullName evidence="2">Uncharacterized protein</fullName>
    </submittedName>
</protein>
<feature type="region of interest" description="Disordered" evidence="1">
    <location>
        <begin position="1"/>
        <end position="21"/>
    </location>
</feature>
<dbReference type="Proteomes" id="UP001105220">
    <property type="component" value="Unplaced"/>
</dbReference>
<keyword evidence="3" id="KW-1185">Reference proteome</keyword>
<dbReference type="AlphaFoldDB" id="A0A6E8VJ31"/>
<evidence type="ECO:0000256" key="1">
    <source>
        <dbReference type="SAM" id="MobiDB-lite"/>
    </source>
</evidence>
<evidence type="ECO:0000313" key="3">
    <source>
        <dbReference type="Proteomes" id="UP001105220"/>
    </source>
</evidence>
<dbReference type="EnsemblMetazoa" id="ACON004220-RA">
    <property type="protein sequence ID" value="ACON004220-PA"/>
    <property type="gene ID" value="ACON004220"/>
</dbReference>
<dbReference type="VEuPathDB" id="VectorBase:ACON004220"/>
<reference key="1">
    <citation type="journal article" date="2019" name="Genes (Basel)">
        <title>A High-Quality De novo Genome Assembly from a Single Mosquito Using PacBio Sequencing.</title>
        <authorList>
            <person name="Kingan S.B."/>
            <person name="Heaton H."/>
            <person name="Cudini J."/>
            <person name="Lambert C.C."/>
            <person name="Baybayan P."/>
            <person name="Galvin B.D."/>
            <person name="Durbin R."/>
            <person name="Korlach J."/>
            <person name="Lawniczak M.K.N."/>
        </authorList>
    </citation>
    <scope>NUCLEOTIDE SEQUENCE [LARGE SCALE GENOMIC DNA]</scope>
    <source>
        <strain>Mali-NIH</strain>
    </source>
</reference>
<evidence type="ECO:0000313" key="2">
    <source>
        <dbReference type="EnsemblMetazoa" id="ACON004220-PA"/>
    </source>
</evidence>
<organism evidence="2 3">
    <name type="scientific">Anopheles coluzzii</name>
    <name type="common">African malaria mosquito</name>
    <dbReference type="NCBI Taxonomy" id="1518534"/>
    <lineage>
        <taxon>Eukaryota</taxon>
        <taxon>Metazoa</taxon>
        <taxon>Ecdysozoa</taxon>
        <taxon>Arthropoda</taxon>
        <taxon>Hexapoda</taxon>
        <taxon>Insecta</taxon>
        <taxon>Pterygota</taxon>
        <taxon>Neoptera</taxon>
        <taxon>Endopterygota</taxon>
        <taxon>Diptera</taxon>
        <taxon>Nematocera</taxon>
        <taxon>Culicoidea</taxon>
        <taxon>Culicidae</taxon>
        <taxon>Anophelinae</taxon>
        <taxon>Anopheles</taxon>
    </lineage>
</organism>
<reference evidence="2" key="2">
    <citation type="submission" date="2020-05" db="UniProtKB">
        <authorList>
            <consortium name="EnsemblMetazoa"/>
        </authorList>
    </citation>
    <scope>IDENTIFICATION</scope>
    <source>
        <strain evidence="2">Ngousso</strain>
    </source>
</reference>
<sequence>MHQGRVSKIRRQHSTRNLETAVNPAFGSAGTYSFYFLPSVDLVLYHRLYKPPSWQHGLFSQPLAVRDACALRNEAHRINRAADPTECHQTKPSIGNRIK</sequence>
<proteinExistence type="predicted"/>
<feature type="compositionally biased region" description="Basic residues" evidence="1">
    <location>
        <begin position="1"/>
        <end position="14"/>
    </location>
</feature>
<accession>A0A6E8VJ31</accession>
<name>A0A6E8VJ31_ANOCL</name>